<accession>A0AAE9SPS8</accession>
<proteinExistence type="predicted"/>
<dbReference type="Proteomes" id="UP001058687">
    <property type="component" value="Chromosome 2"/>
</dbReference>
<reference evidence="1" key="1">
    <citation type="submission" date="2020-03" db="EMBL/GenBank/DDBJ databases">
        <title>Five strains of Vibrio campbellii isolated from Mariana Trench.</title>
        <authorList>
            <person name="Liang J."/>
            <person name="Zhang X.-H."/>
        </authorList>
    </citation>
    <scope>NUCLEOTIDE SEQUENCE</scope>
    <source>
        <strain evidence="1">LJC014</strain>
    </source>
</reference>
<organism evidence="1 2">
    <name type="scientific">Vibrio campbellii</name>
    <dbReference type="NCBI Taxonomy" id="680"/>
    <lineage>
        <taxon>Bacteria</taxon>
        <taxon>Pseudomonadati</taxon>
        <taxon>Pseudomonadota</taxon>
        <taxon>Gammaproteobacteria</taxon>
        <taxon>Vibrionales</taxon>
        <taxon>Vibrionaceae</taxon>
        <taxon>Vibrio</taxon>
    </lineage>
</organism>
<dbReference type="RefSeq" id="WP_255942842.1">
    <property type="nucleotide sequence ID" value="NZ_CP050468.1"/>
</dbReference>
<name>A0AAE9SPS8_9VIBR</name>
<sequence length="121" mass="14071">MERAESREILKLATSVLVTTERDYNISLKIFLISVIFATFIVCFNNDQLPNIIATDKNAKRLKLGFITHVDSCEEPFINGTLLDEIDRGYWRNSKELFQFNDGNARDSWLHCLQDNELKEK</sequence>
<dbReference type="AlphaFoldDB" id="A0AAE9SPS8"/>
<evidence type="ECO:0000313" key="1">
    <source>
        <dbReference type="EMBL" id="UTZ29707.1"/>
    </source>
</evidence>
<evidence type="ECO:0000313" key="2">
    <source>
        <dbReference type="Proteomes" id="UP001058687"/>
    </source>
</evidence>
<protein>
    <submittedName>
        <fullName evidence="1">Uncharacterized protein</fullName>
    </submittedName>
</protein>
<gene>
    <name evidence="1" type="ORF">HB761_24365</name>
</gene>
<dbReference type="EMBL" id="CP050468">
    <property type="protein sequence ID" value="UTZ29707.1"/>
    <property type="molecule type" value="Genomic_DNA"/>
</dbReference>